<dbReference type="EMBL" id="LWMU01000056">
    <property type="protein sequence ID" value="KZX13213.1"/>
    <property type="molecule type" value="Genomic_DNA"/>
</dbReference>
<keyword evidence="3" id="KW-0645">Protease</keyword>
<evidence type="ECO:0000313" key="3">
    <source>
        <dbReference type="EMBL" id="KZX13213.1"/>
    </source>
</evidence>
<feature type="domain" description="Peptidase C1A papain C-terminal" evidence="2">
    <location>
        <begin position="439"/>
        <end position="654"/>
    </location>
</feature>
<dbReference type="PATRIC" id="fig|66851.6.peg.898"/>
<accession>A0A166BE30</accession>
<organism evidence="3 4">
    <name type="scientific">Methanobrevibacter oralis</name>
    <dbReference type="NCBI Taxonomy" id="66851"/>
    <lineage>
        <taxon>Archaea</taxon>
        <taxon>Methanobacteriati</taxon>
        <taxon>Methanobacteriota</taxon>
        <taxon>Methanomada group</taxon>
        <taxon>Methanobacteria</taxon>
        <taxon>Methanobacteriales</taxon>
        <taxon>Methanobacteriaceae</taxon>
        <taxon>Methanobrevibacter</taxon>
    </lineage>
</organism>
<name>A0A166BE30_METOA</name>
<dbReference type="InterPro" id="IPR038765">
    <property type="entry name" value="Papain-like_cys_pep_sf"/>
</dbReference>
<keyword evidence="3" id="KW-0378">Hydrolase</keyword>
<sequence>MYLSERLFKYNKILVFLLFLFLITVPFSFANDVDENVTLSQDLQNNGDNIVSSGFSVYFDASAQSDGSGSQSSPYKYLNSGRLSGYSNYYFAPGIYTINSKPYSSGFLSSEMNIIGSNPKTTVIHYTGSGNFLETSSTLVLKNITLKGANIKVQNGMIANNTIFEGSISNIEDNYGNSYGGAIKIVGSSSSSFYDELWNIFNQSSSSFQIRFDNCIFKNNYAEYGGAIYINCSSVVISNSKFINNHAKQFGGGIAAINKSNLTIINSVFEDSYSEYDAGGAIYLMNSKSDIKYSNLTNCKSSFGPAITSLNSSVVIDKINANKNNASYQGGSIYAMYGNLTVKDSNFNENFAKYGGAIFADNLTKFEVLNSKFNNNKAFYQAGAIFAFVNLKNSIDNCTYIGNKADENDDIYQSDLFEIFIGNENYEMIKYKSDYKGVLPSKYDLRDKNHVSSVKEQGNSGNCWAFATIATLESTIMKATGKEFDLSEGNLKNIAQIFSDYGWPYETNNGGLYSFSLGYLLSWLGPVNETSDPSDEWDVISPVLNSVVHVQNILFLERKSYNDNDMIKKAIMEYGAVASEICMKFSTQYMNQASYYYNGNESRNHAITIIGWDDNYSKSNFRLTPPGNGAWIVKNSYGKRWGDSGFGYVSYYDTSLAKLNDHENTFAIIFNDTIRFNKNYQYDICGKTDYFVTGYNTIYYQNQFTSTGNDVLAAFSTYFNTTTEWEADIIVNDVVKLSQNATSLAGYHTIHLKELIPLKLGDVFKISLKIHNNNGFASFPICEKVSSSRCFYTPGVSFFSYDGKNWHDLYDYFVNESYGHKYSSQVACIKAFTTASKDILNTTIAITSLNSTNILVNIKDQNNKAVNMGIVNFNVDGKDYTEKVINGVANLKVYLKSGNHNILAIYKSNDYYNISSIFKMLTLDKEDLFLEIISNNISYGDDLKIAIKLTNIIGENLILPVNVEVAGKKHVTNGELLKISDLKPGNYTIKAKFMGNNLYNQKTLSKIVNVASPDLNLRIFTQDINVGDDLTVKAILGNLSNAIVNIKINNKSYILNIKNGKGSLNISDKFKAGEYGIFGEFKGDGIYSASKTSSKFKVNKINTSLIVECENIVEGENLIINVKIPSDINGKISLMLNSKVYNSIADKGIVKFNISGLGVGNYLFNVKYDGDDKYNKVSNSSFVNISKSNSKLILVADNIYKYYGGFEKFSALLLDNNSNPISNQKINVFINKVKYSKLTDKNGLVEIDISSLAVGSYNVLSVFDGDKKYNVNKVYSKINVTSTIKASDFQARFLDSEGNTLANTVVSFIINKKEYLTVTDINGIAKFDIKLSVGAYEVKIINPLTNENLTRNVKIFKRITLNRDLIMDYNSGNTFNVRIYGDNGKISHGGEVISFKIGKNTFNVKTDKNGYAKLKINLIPNKYKIITSYKGERVFNNIVVNPVLKAKNIVVKKSKTIKFSATLKNTNKKAIIGKKITFKVKGKIYTAKTNKKGIATIYLKNFKVGKYNICSKYVKSSVKNSIIVKK</sequence>
<dbReference type="SMART" id="SM00645">
    <property type="entry name" value="Pept_C1"/>
    <property type="match status" value="1"/>
</dbReference>
<protein>
    <submittedName>
        <fullName evidence="3">Papain family cysteine protease</fullName>
    </submittedName>
</protein>
<dbReference type="STRING" id="66851.MBORA_08180"/>
<dbReference type="InterPro" id="IPR013783">
    <property type="entry name" value="Ig-like_fold"/>
</dbReference>
<dbReference type="Pfam" id="PF00112">
    <property type="entry name" value="Peptidase_C1"/>
    <property type="match status" value="1"/>
</dbReference>
<dbReference type="GO" id="GO:0006508">
    <property type="term" value="P:proteolysis"/>
    <property type="evidence" value="ECO:0007669"/>
    <property type="project" value="UniProtKB-KW"/>
</dbReference>
<dbReference type="PROSITE" id="PS00139">
    <property type="entry name" value="THIOL_PROTEASE_CYS"/>
    <property type="match status" value="1"/>
</dbReference>
<dbReference type="CDD" id="cd02619">
    <property type="entry name" value="Peptidase_C1"/>
    <property type="match status" value="1"/>
</dbReference>
<reference evidence="4" key="1">
    <citation type="journal article" date="2016" name="Genome Announc.">
        <title>Draft Genome Sequences of Methanobrevibacter curvatus DSM11111, Methanobrevibacter cuticularis DSM11139, Methanobrevibacter filiformis DSM11501, and Methanobrevibacter oralis DSM7256.</title>
        <authorList>
            <person name="Poehlein A."/>
            <person name="Seedorf H."/>
        </authorList>
    </citation>
    <scope>NUCLEOTIDE SEQUENCE [LARGE SCALE GENOMIC DNA]</scope>
    <source>
        <strain evidence="4">DSM 7256 / JCM 30027 / ZR</strain>
    </source>
</reference>
<comment type="similarity">
    <text evidence="1">Belongs to the peptidase C1 family.</text>
</comment>
<dbReference type="InterPro" id="IPR000668">
    <property type="entry name" value="Peptidase_C1A_C"/>
</dbReference>
<dbReference type="InterPro" id="IPR040528">
    <property type="entry name" value="Lectin-like"/>
</dbReference>
<dbReference type="Gene3D" id="3.90.70.10">
    <property type="entry name" value="Cysteine proteinases"/>
    <property type="match status" value="1"/>
</dbReference>
<evidence type="ECO:0000313" key="4">
    <source>
        <dbReference type="Proteomes" id="UP000077428"/>
    </source>
</evidence>
<proteinExistence type="inferred from homology"/>
<comment type="caution">
    <text evidence="3">The sequence shown here is derived from an EMBL/GenBank/DDBJ whole genome shotgun (WGS) entry which is preliminary data.</text>
</comment>
<dbReference type="PANTHER" id="PTHR12411">
    <property type="entry name" value="CYSTEINE PROTEASE FAMILY C1-RELATED"/>
    <property type="match status" value="1"/>
</dbReference>
<dbReference type="SUPFAM" id="SSF54001">
    <property type="entry name" value="Cysteine proteinases"/>
    <property type="match status" value="1"/>
</dbReference>
<dbReference type="RefSeq" id="WP_081738410.1">
    <property type="nucleotide sequence ID" value="NZ_LT985148.1"/>
</dbReference>
<gene>
    <name evidence="3" type="ORF">MBORA_08180</name>
</gene>
<keyword evidence="4" id="KW-1185">Reference proteome</keyword>
<dbReference type="Pfam" id="PF18560">
    <property type="entry name" value="Lectin_like"/>
    <property type="match status" value="1"/>
</dbReference>
<evidence type="ECO:0000256" key="1">
    <source>
        <dbReference type="ARBA" id="ARBA00008455"/>
    </source>
</evidence>
<dbReference type="Proteomes" id="UP000077428">
    <property type="component" value="Unassembled WGS sequence"/>
</dbReference>
<evidence type="ECO:0000259" key="2">
    <source>
        <dbReference type="SMART" id="SM00645"/>
    </source>
</evidence>
<dbReference type="InterPro" id="IPR013128">
    <property type="entry name" value="Peptidase_C1A"/>
</dbReference>
<dbReference type="GO" id="GO:0008234">
    <property type="term" value="F:cysteine-type peptidase activity"/>
    <property type="evidence" value="ECO:0007669"/>
    <property type="project" value="InterPro"/>
</dbReference>
<dbReference type="SUPFAM" id="SSF51126">
    <property type="entry name" value="Pectin lyase-like"/>
    <property type="match status" value="1"/>
</dbReference>
<dbReference type="InterPro" id="IPR000169">
    <property type="entry name" value="Pept_cys_AS"/>
</dbReference>
<dbReference type="Gene3D" id="2.60.40.10">
    <property type="entry name" value="Immunoglobulins"/>
    <property type="match status" value="1"/>
</dbReference>
<dbReference type="InterPro" id="IPR011050">
    <property type="entry name" value="Pectin_lyase_fold/virulence"/>
</dbReference>